<sequence length="165" mass="16928">MLAGAAQAKEIVVQVDAKAGPWSVKLNKEMKYGVGDNAPPVIVPGMGPGMLGSLEIYADGTTIAAGRGEVDGLGVPDTAVDDQKAKGKYYPSFYTPKILYPANAHALIGAFVDAEGVLLSRPFVVGTGVRVPIPENAVALALGFNDVSFAGNSGALTVTLVTPED</sequence>
<dbReference type="HOGENOM" id="CLU_1607484_0_0_5"/>
<evidence type="ECO:0000313" key="2">
    <source>
        <dbReference type="Proteomes" id="UP000006512"/>
    </source>
</evidence>
<dbReference type="Proteomes" id="UP000006512">
    <property type="component" value="Unassembled WGS sequence"/>
</dbReference>
<name>F4QI84_9CAUL</name>
<dbReference type="AlphaFoldDB" id="F4QI84"/>
<reference evidence="2" key="1">
    <citation type="submission" date="2011-03" db="EMBL/GenBank/DDBJ databases">
        <title>Draft genome sequence of Brevundimonas diminuta.</title>
        <authorList>
            <person name="Brown P.J.B."/>
            <person name="Buechlein A."/>
            <person name="Hemmerich C."/>
            <person name="Brun Y.V."/>
        </authorList>
    </citation>
    <scope>NUCLEOTIDE SEQUENCE [LARGE SCALE GENOMIC DNA]</scope>
    <source>
        <strain evidence="2">C19</strain>
    </source>
</reference>
<gene>
    <name evidence="1" type="ORF">ABI_01520</name>
</gene>
<accession>F4QI84</accession>
<proteinExistence type="predicted"/>
<dbReference type="EMBL" id="GL883077">
    <property type="protein sequence ID" value="EGF91722.1"/>
    <property type="molecule type" value="Genomic_DNA"/>
</dbReference>
<organism evidence="1 2">
    <name type="scientific">Asticcacaulis biprosthecium C19</name>
    <dbReference type="NCBI Taxonomy" id="715226"/>
    <lineage>
        <taxon>Bacteria</taxon>
        <taxon>Pseudomonadati</taxon>
        <taxon>Pseudomonadota</taxon>
        <taxon>Alphaproteobacteria</taxon>
        <taxon>Caulobacterales</taxon>
        <taxon>Caulobacteraceae</taxon>
        <taxon>Asticcacaulis</taxon>
    </lineage>
</organism>
<dbReference type="Gene3D" id="2.60.120.430">
    <property type="entry name" value="Galactose-binding lectin"/>
    <property type="match status" value="1"/>
</dbReference>
<dbReference type="STRING" id="715226.ABI_01520"/>
<evidence type="ECO:0000313" key="1">
    <source>
        <dbReference type="EMBL" id="EGF91722.1"/>
    </source>
</evidence>
<keyword evidence="2" id="KW-1185">Reference proteome</keyword>
<protein>
    <submittedName>
        <fullName evidence="1">Uncharacterized protein</fullName>
    </submittedName>
</protein>